<dbReference type="AlphaFoldDB" id="A0AAW9HYG4"/>
<dbReference type="GO" id="GO:0032977">
    <property type="term" value="F:membrane insertase activity"/>
    <property type="evidence" value="ECO:0007669"/>
    <property type="project" value="InterPro"/>
</dbReference>
<evidence type="ECO:0000256" key="1">
    <source>
        <dbReference type="ARBA" id="ARBA00004651"/>
    </source>
</evidence>
<dbReference type="PANTHER" id="PTHR12428">
    <property type="entry name" value="OXA1"/>
    <property type="match status" value="1"/>
</dbReference>
<feature type="transmembrane region" description="Helical" evidence="18">
    <location>
        <begin position="110"/>
        <end position="130"/>
    </location>
</feature>
<keyword evidence="10" id="KW-0143">Chaperone</keyword>
<comment type="function">
    <text evidence="11">Required for the insertion and/or proper folding and/or complex formation of integral membrane proteins into the membrane. Involved in integration of membrane proteins that insert both dependently and independently of the Sec translocase complex, as well as at least some lipoproteins. Aids folding of multispanning membrane proteins.</text>
</comment>
<proteinExistence type="inferred from homology"/>
<dbReference type="InterPro" id="IPR028055">
    <property type="entry name" value="YidC/Oxa/ALB_C"/>
</dbReference>
<protein>
    <recommendedName>
        <fullName evidence="3">Membrane protein insertase YidC</fullName>
    </recommendedName>
    <alternativeName>
        <fullName evidence="15">Foldase YidC</fullName>
    </alternativeName>
    <alternativeName>
        <fullName evidence="14">Membrane integrase YidC</fullName>
    </alternativeName>
    <alternativeName>
        <fullName evidence="13">Membrane protein YidC</fullName>
    </alternativeName>
</protein>
<dbReference type="EMBL" id="JAWNGC010000009">
    <property type="protein sequence ID" value="MDY5155457.1"/>
    <property type="molecule type" value="Genomic_DNA"/>
</dbReference>
<comment type="similarity">
    <text evidence="2">Belongs to the OXA1/ALB3/YidC family. Type 1 subfamily.</text>
</comment>
<feature type="transmembrane region" description="Helical" evidence="18">
    <location>
        <begin position="226"/>
        <end position="250"/>
    </location>
</feature>
<organism evidence="20 21">
    <name type="scientific">Actinotignum urinale</name>
    <dbReference type="NCBI Taxonomy" id="190146"/>
    <lineage>
        <taxon>Bacteria</taxon>
        <taxon>Bacillati</taxon>
        <taxon>Actinomycetota</taxon>
        <taxon>Actinomycetes</taxon>
        <taxon>Actinomycetales</taxon>
        <taxon>Actinomycetaceae</taxon>
        <taxon>Actinotignum</taxon>
    </lineage>
</organism>
<evidence type="ECO:0000256" key="12">
    <source>
        <dbReference type="ARBA" id="ARBA00026028"/>
    </source>
</evidence>
<feature type="transmembrane region" description="Helical" evidence="18">
    <location>
        <begin position="34"/>
        <end position="55"/>
    </location>
</feature>
<evidence type="ECO:0000313" key="21">
    <source>
        <dbReference type="Proteomes" id="UP001281731"/>
    </source>
</evidence>
<dbReference type="NCBIfam" id="TIGR03592">
    <property type="entry name" value="yidC_oxa1_cterm"/>
    <property type="match status" value="1"/>
</dbReference>
<keyword evidence="8 18" id="KW-1133">Transmembrane helix</keyword>
<evidence type="ECO:0000256" key="16">
    <source>
        <dbReference type="RuleBase" id="RU003945"/>
    </source>
</evidence>
<dbReference type="InterPro" id="IPR001708">
    <property type="entry name" value="YidC/ALB3/OXA1/COX18"/>
</dbReference>
<evidence type="ECO:0000256" key="18">
    <source>
        <dbReference type="SAM" id="Phobius"/>
    </source>
</evidence>
<evidence type="ECO:0000259" key="19">
    <source>
        <dbReference type="Pfam" id="PF02096"/>
    </source>
</evidence>
<keyword evidence="7" id="KW-0653">Protein transport</keyword>
<evidence type="ECO:0000256" key="17">
    <source>
        <dbReference type="SAM" id="MobiDB-lite"/>
    </source>
</evidence>
<dbReference type="NCBIfam" id="NF002350">
    <property type="entry name" value="PRK01315.1"/>
    <property type="match status" value="1"/>
</dbReference>
<evidence type="ECO:0000256" key="13">
    <source>
        <dbReference type="ARBA" id="ARBA00031538"/>
    </source>
</evidence>
<evidence type="ECO:0000256" key="7">
    <source>
        <dbReference type="ARBA" id="ARBA00022927"/>
    </source>
</evidence>
<evidence type="ECO:0000256" key="14">
    <source>
        <dbReference type="ARBA" id="ARBA00033245"/>
    </source>
</evidence>
<accession>A0AAW9HYG4</accession>
<evidence type="ECO:0000313" key="20">
    <source>
        <dbReference type="EMBL" id="MDY5155457.1"/>
    </source>
</evidence>
<comment type="caution">
    <text evidence="20">The sequence shown here is derived from an EMBL/GenBank/DDBJ whole genome shotgun (WGS) entry which is preliminary data.</text>
</comment>
<feature type="domain" description="Membrane insertase YidC/Oxa/ALB C-terminal" evidence="19">
    <location>
        <begin position="36"/>
        <end position="264"/>
    </location>
</feature>
<dbReference type="Pfam" id="PF02096">
    <property type="entry name" value="60KD_IMP"/>
    <property type="match status" value="1"/>
</dbReference>
<evidence type="ECO:0000256" key="5">
    <source>
        <dbReference type="ARBA" id="ARBA00022475"/>
    </source>
</evidence>
<evidence type="ECO:0000256" key="11">
    <source>
        <dbReference type="ARBA" id="ARBA00025034"/>
    </source>
</evidence>
<feature type="compositionally biased region" description="Basic residues" evidence="17">
    <location>
        <begin position="353"/>
        <end position="376"/>
    </location>
</feature>
<evidence type="ECO:0000256" key="9">
    <source>
        <dbReference type="ARBA" id="ARBA00023136"/>
    </source>
</evidence>
<comment type="subunit">
    <text evidence="12">Interacts with the Sec translocase complex via SecD. Specifically interacts with transmembrane segments of nascent integral membrane proteins during membrane integration.</text>
</comment>
<evidence type="ECO:0000256" key="4">
    <source>
        <dbReference type="ARBA" id="ARBA00022448"/>
    </source>
</evidence>
<dbReference type="InterPro" id="IPR047196">
    <property type="entry name" value="YidC_ALB_C"/>
</dbReference>
<gene>
    <name evidence="20" type="primary">yidC</name>
    <name evidence="20" type="ORF">R6G80_06965</name>
</gene>
<feature type="transmembrane region" description="Helical" evidence="18">
    <location>
        <begin position="7"/>
        <end position="28"/>
    </location>
</feature>
<dbReference type="RefSeq" id="WP_320756673.1">
    <property type="nucleotide sequence ID" value="NZ_JAWNGC010000009.1"/>
</dbReference>
<evidence type="ECO:0000256" key="10">
    <source>
        <dbReference type="ARBA" id="ARBA00023186"/>
    </source>
</evidence>
<evidence type="ECO:0000256" key="2">
    <source>
        <dbReference type="ARBA" id="ARBA00010527"/>
    </source>
</evidence>
<keyword evidence="6 16" id="KW-0812">Transmembrane</keyword>
<dbReference type="GO" id="GO:0051205">
    <property type="term" value="P:protein insertion into membrane"/>
    <property type="evidence" value="ECO:0007669"/>
    <property type="project" value="TreeGrafter"/>
</dbReference>
<evidence type="ECO:0000256" key="6">
    <source>
        <dbReference type="ARBA" id="ARBA00022692"/>
    </source>
</evidence>
<dbReference type="CDD" id="cd20070">
    <property type="entry name" value="5TM_YidC_Alb3"/>
    <property type="match status" value="1"/>
</dbReference>
<dbReference type="GO" id="GO:0015031">
    <property type="term" value="P:protein transport"/>
    <property type="evidence" value="ECO:0007669"/>
    <property type="project" value="UniProtKB-KW"/>
</dbReference>
<reference evidence="20" key="1">
    <citation type="submission" date="2023-10" db="EMBL/GenBank/DDBJ databases">
        <title>Whole Genome based description of the genera Actinobaculum and Actinotignum reveals a complex phylogenetic relationship within the species included in the genus Actinotignum.</title>
        <authorList>
            <person name="Jensen C.S."/>
            <person name="Dargis R."/>
            <person name="Kemp M."/>
            <person name="Christensen J.J."/>
        </authorList>
    </citation>
    <scope>NUCLEOTIDE SEQUENCE</scope>
    <source>
        <strain evidence="20">SLA_B511</strain>
    </source>
</reference>
<keyword evidence="5" id="KW-1003">Cell membrane</keyword>
<keyword evidence="9 18" id="KW-0472">Membrane</keyword>
<feature type="region of interest" description="Disordered" evidence="17">
    <location>
        <begin position="282"/>
        <end position="376"/>
    </location>
</feature>
<feature type="compositionally biased region" description="Basic and acidic residues" evidence="17">
    <location>
        <begin position="337"/>
        <end position="352"/>
    </location>
</feature>
<feature type="transmembrane region" description="Helical" evidence="18">
    <location>
        <begin position="182"/>
        <end position="200"/>
    </location>
</feature>
<sequence>MDTILQPFMWVVAWVMYGIHQGLSAFGMKSGTGPAWVLAIIGLTITVRLIVLPLYNKQIKASRAMQVLTPEMQKIRKKYKGKRDQISMRRQQEETQALYRKHGASPMASCWPMLIQMPILFSLYRVLIAFPDIATGKKGTLGPITQKIAESFEQTTFFGAPLSSTMSSATQLAKQGYSAGQIRTVAIILVALMIVTMFLTQRQMMTKNMPENVGDDDNPAQRMQKFMLYGMPFIYVFSGAVFPVGVLIYWCAGNFWNMAQQGWFIRHNPTPGSKAYREWEKRQREKRKRKGLTDEEIAELEAKEQAGGQRYQPMSKERAKKAGVTLDPQNDPIEDDDKPKIGKDGLTDEERARKRYERRQAQRARSKAKKKKKKGK</sequence>
<dbReference type="GO" id="GO:0005886">
    <property type="term" value="C:plasma membrane"/>
    <property type="evidence" value="ECO:0007669"/>
    <property type="project" value="UniProtKB-SubCell"/>
</dbReference>
<name>A0AAW9HYG4_9ACTO</name>
<evidence type="ECO:0000256" key="15">
    <source>
        <dbReference type="ARBA" id="ARBA00033342"/>
    </source>
</evidence>
<dbReference type="Proteomes" id="UP001281731">
    <property type="component" value="Unassembled WGS sequence"/>
</dbReference>
<dbReference type="PANTHER" id="PTHR12428:SF65">
    <property type="entry name" value="CYTOCHROME C OXIDASE ASSEMBLY PROTEIN COX18, MITOCHONDRIAL"/>
    <property type="match status" value="1"/>
</dbReference>
<evidence type="ECO:0000256" key="3">
    <source>
        <dbReference type="ARBA" id="ARBA00015325"/>
    </source>
</evidence>
<keyword evidence="4" id="KW-0813">Transport</keyword>
<evidence type="ECO:0000256" key="8">
    <source>
        <dbReference type="ARBA" id="ARBA00022989"/>
    </source>
</evidence>
<comment type="subcellular location">
    <subcellularLocation>
        <location evidence="1">Cell membrane</location>
        <topology evidence="1">Multi-pass membrane protein</topology>
    </subcellularLocation>
    <subcellularLocation>
        <location evidence="16">Membrane</location>
        <topology evidence="16">Multi-pass membrane protein</topology>
    </subcellularLocation>
</comment>